<dbReference type="GO" id="GO:0016020">
    <property type="term" value="C:membrane"/>
    <property type="evidence" value="ECO:0007669"/>
    <property type="project" value="EnsemblFungi"/>
</dbReference>
<comment type="caution">
    <text evidence="9">The sequence shown here is derived from an EMBL/GenBank/DDBJ whole genome shotgun (WGS) entry which is preliminary data.</text>
</comment>
<evidence type="ECO:0000256" key="2">
    <source>
        <dbReference type="ARBA" id="ARBA00013194"/>
    </source>
</evidence>
<dbReference type="EC" id="5.2.1.8" evidence="2 6"/>
<keyword evidence="3 6" id="KW-0697">Rotamase</keyword>
<comment type="similarity">
    <text evidence="5">Belongs to the FKBP-type PPIase family. FKBP2 subfamily.</text>
</comment>
<dbReference type="OrthoDB" id="1902587at2759"/>
<proteinExistence type="inferred from homology"/>
<dbReference type="Proteomes" id="UP000092555">
    <property type="component" value="Unassembled WGS sequence"/>
</dbReference>
<protein>
    <recommendedName>
        <fullName evidence="2 6">peptidylprolyl isomerase</fullName>
        <ecNumber evidence="2 6">5.2.1.8</ecNumber>
    </recommendedName>
</protein>
<evidence type="ECO:0000256" key="6">
    <source>
        <dbReference type="PROSITE-ProRule" id="PRU00277"/>
    </source>
</evidence>
<dbReference type="Pfam" id="PF00254">
    <property type="entry name" value="FKBP_C"/>
    <property type="match status" value="1"/>
</dbReference>
<dbReference type="EMBL" id="LXTC01000009">
    <property type="protein sequence ID" value="OBA18029.1"/>
    <property type="molecule type" value="Genomic_DNA"/>
</dbReference>
<dbReference type="PANTHER" id="PTHR45779:SF7">
    <property type="entry name" value="PEPTIDYLPROLYL ISOMERASE"/>
    <property type="match status" value="1"/>
</dbReference>
<evidence type="ECO:0000313" key="9">
    <source>
        <dbReference type="EMBL" id="OBA18029.1"/>
    </source>
</evidence>
<dbReference type="PROSITE" id="PS50059">
    <property type="entry name" value="FKBP_PPIASE"/>
    <property type="match status" value="1"/>
</dbReference>
<dbReference type="STRING" id="869754.A0A1A0H1X0"/>
<keyword evidence="10" id="KW-1185">Reference proteome</keyword>
<dbReference type="GO" id="GO:0005528">
    <property type="term" value="F:FK506 binding"/>
    <property type="evidence" value="ECO:0007669"/>
    <property type="project" value="EnsemblFungi"/>
</dbReference>
<reference evidence="9 10" key="1">
    <citation type="submission" date="2016-05" db="EMBL/GenBank/DDBJ databases">
        <title>Comparative genomics of biotechnologically important yeasts.</title>
        <authorList>
            <consortium name="DOE Joint Genome Institute"/>
            <person name="Riley R."/>
            <person name="Haridas S."/>
            <person name="Wolfe K.H."/>
            <person name="Lopes M.R."/>
            <person name="Hittinger C.T."/>
            <person name="Goker M."/>
            <person name="Salamov A."/>
            <person name="Wisecaver J."/>
            <person name="Long T.M."/>
            <person name="Aerts A.L."/>
            <person name="Barry K."/>
            <person name="Choi C."/>
            <person name="Clum A."/>
            <person name="Coughlan A.Y."/>
            <person name="Deshpande S."/>
            <person name="Douglass A.P."/>
            <person name="Hanson S.J."/>
            <person name="Klenk H.-P."/>
            <person name="LaButti K."/>
            <person name="Lapidus A."/>
            <person name="Lindquist E."/>
            <person name="Lipzen A."/>
            <person name="Meier-kolthoff J.P."/>
            <person name="Ohm R.A."/>
            <person name="Otillar R.P."/>
            <person name="Pangilinan J."/>
            <person name="Peng Y."/>
            <person name="Rokas A."/>
            <person name="Rosa C.A."/>
            <person name="Scheuner C."/>
            <person name="Sibirny A.A."/>
            <person name="Slot J.C."/>
            <person name="Stielow J.B."/>
            <person name="Sun H."/>
            <person name="Kurtzman C.P."/>
            <person name="Blackwell M."/>
            <person name="Grigoriev I.V."/>
            <person name="Jeffries T.W."/>
        </authorList>
    </citation>
    <scope>NUCLEOTIDE SEQUENCE [LARGE SCALE GENOMIC DNA]</scope>
    <source>
        <strain evidence="9 10">NRRL YB-4993</strain>
    </source>
</reference>
<dbReference type="InterPro" id="IPR044609">
    <property type="entry name" value="FKBP2/11"/>
</dbReference>
<name>A0A1A0H1X0_9ASCO</name>
<evidence type="ECO:0000256" key="7">
    <source>
        <dbReference type="SAM" id="SignalP"/>
    </source>
</evidence>
<feature type="signal peptide" evidence="7">
    <location>
        <begin position="1"/>
        <end position="23"/>
    </location>
</feature>
<dbReference type="InterPro" id="IPR001179">
    <property type="entry name" value="PPIase_FKBP_dom"/>
</dbReference>
<feature type="chain" id="PRO_5008291856" description="peptidylprolyl isomerase" evidence="7">
    <location>
        <begin position="24"/>
        <end position="138"/>
    </location>
</feature>
<feature type="domain" description="PPIase FKBP-type" evidence="8">
    <location>
        <begin position="42"/>
        <end position="129"/>
    </location>
</feature>
<gene>
    <name evidence="9" type="ORF">METBIDRAFT_61742</name>
</gene>
<dbReference type="GO" id="GO:0003755">
    <property type="term" value="F:peptidyl-prolyl cis-trans isomerase activity"/>
    <property type="evidence" value="ECO:0007669"/>
    <property type="project" value="UniProtKB-KW"/>
</dbReference>
<evidence type="ECO:0000259" key="8">
    <source>
        <dbReference type="PROSITE" id="PS50059"/>
    </source>
</evidence>
<dbReference type="AlphaFoldDB" id="A0A1A0H1X0"/>
<evidence type="ECO:0000256" key="3">
    <source>
        <dbReference type="ARBA" id="ARBA00023110"/>
    </source>
</evidence>
<keyword evidence="4 6" id="KW-0413">Isomerase</keyword>
<organism evidence="9 10">
    <name type="scientific">Metschnikowia bicuspidata var. bicuspidata NRRL YB-4993</name>
    <dbReference type="NCBI Taxonomy" id="869754"/>
    <lineage>
        <taxon>Eukaryota</taxon>
        <taxon>Fungi</taxon>
        <taxon>Dikarya</taxon>
        <taxon>Ascomycota</taxon>
        <taxon>Saccharomycotina</taxon>
        <taxon>Pichiomycetes</taxon>
        <taxon>Metschnikowiaceae</taxon>
        <taxon>Metschnikowia</taxon>
    </lineage>
</organism>
<evidence type="ECO:0000256" key="1">
    <source>
        <dbReference type="ARBA" id="ARBA00000971"/>
    </source>
</evidence>
<dbReference type="GeneID" id="30031295"/>
<keyword evidence="7" id="KW-0732">Signal</keyword>
<evidence type="ECO:0000256" key="4">
    <source>
        <dbReference type="ARBA" id="ARBA00023235"/>
    </source>
</evidence>
<dbReference type="GO" id="GO:0005783">
    <property type="term" value="C:endoplasmic reticulum"/>
    <property type="evidence" value="ECO:0007669"/>
    <property type="project" value="TreeGrafter"/>
</dbReference>
<dbReference type="RefSeq" id="XP_018709424.1">
    <property type="nucleotide sequence ID" value="XM_018858319.1"/>
</dbReference>
<dbReference type="PANTHER" id="PTHR45779">
    <property type="entry name" value="PEPTIDYLPROLYL ISOMERASE"/>
    <property type="match status" value="1"/>
</dbReference>
<dbReference type="InterPro" id="IPR046357">
    <property type="entry name" value="PPIase_dom_sf"/>
</dbReference>
<dbReference type="FunFam" id="3.10.50.40:FF:000006">
    <property type="entry name" value="Peptidyl-prolyl cis-trans isomerase"/>
    <property type="match status" value="1"/>
</dbReference>
<sequence>MLYGFTSKAIATIAIANAVLASALQIDVTKSVEKCEYRAKNGDEVSVLYTGKLADGTVFDTTDSRGRPIVFKLGTGRVIKGWDQGILDMCVGEQRTLYIPSELGYGLRNVGPIPANSDLIFDVELVDVSGKSRHTDEL</sequence>
<accession>A0A1A0H1X0</accession>
<evidence type="ECO:0000313" key="10">
    <source>
        <dbReference type="Proteomes" id="UP000092555"/>
    </source>
</evidence>
<dbReference type="Gene3D" id="3.10.50.40">
    <property type="match status" value="1"/>
</dbReference>
<evidence type="ECO:0000256" key="5">
    <source>
        <dbReference type="ARBA" id="ARBA00024206"/>
    </source>
</evidence>
<dbReference type="SUPFAM" id="SSF54534">
    <property type="entry name" value="FKBP-like"/>
    <property type="match status" value="1"/>
</dbReference>
<comment type="catalytic activity">
    <reaction evidence="1 6">
        <text>[protein]-peptidylproline (omega=180) = [protein]-peptidylproline (omega=0)</text>
        <dbReference type="Rhea" id="RHEA:16237"/>
        <dbReference type="Rhea" id="RHEA-COMP:10747"/>
        <dbReference type="Rhea" id="RHEA-COMP:10748"/>
        <dbReference type="ChEBI" id="CHEBI:83833"/>
        <dbReference type="ChEBI" id="CHEBI:83834"/>
        <dbReference type="EC" id="5.2.1.8"/>
    </reaction>
</comment>